<protein>
    <submittedName>
        <fullName evidence="3">DNA-processing protein DprA</fullName>
    </submittedName>
</protein>
<dbReference type="SUPFAM" id="SSF102405">
    <property type="entry name" value="MCP/YpsA-like"/>
    <property type="match status" value="1"/>
</dbReference>
<dbReference type="InterPro" id="IPR003488">
    <property type="entry name" value="DprA"/>
</dbReference>
<dbReference type="PANTHER" id="PTHR43022:SF1">
    <property type="entry name" value="PROTEIN SMF"/>
    <property type="match status" value="1"/>
</dbReference>
<dbReference type="InterPro" id="IPR057666">
    <property type="entry name" value="DrpA_SLOG"/>
</dbReference>
<evidence type="ECO:0000256" key="1">
    <source>
        <dbReference type="ARBA" id="ARBA00006525"/>
    </source>
</evidence>
<accession>A0AAU7E8P8</accession>
<feature type="domain" description="Smf/DprA SLOG" evidence="2">
    <location>
        <begin position="14"/>
        <end position="205"/>
    </location>
</feature>
<evidence type="ECO:0000313" key="3">
    <source>
        <dbReference type="EMBL" id="XBJ29874.1"/>
    </source>
</evidence>
<sequence length="259" mass="28923">MASKILAQELSNSLFSALDKKPKNIYYKGNLELLDKRKVAIIGSRKMSVYTKNCVFELANYLKMADVCVVSGGALGVDIVASKAAMPLTIGIFANGLDRIYPKSNENIINEIYTNALALSENEDSYIPKNYDFLLRNRLIIALSEAVIIAQADLKSGSMQSARLALEMKKPLYVLPHRINESRGTNSLIKERKAELITDFKDFASCFGDITEKPSDEILEFCKKGVSVDEAVAVFGQKIYEYELERKIEIDGVYIKVLI</sequence>
<organism evidence="3">
    <name type="scientific">Campylobacter sp. CCS1377</name>
    <dbReference type="NCBI Taxonomy" id="3158229"/>
    <lineage>
        <taxon>Bacteria</taxon>
        <taxon>Pseudomonadati</taxon>
        <taxon>Campylobacterota</taxon>
        <taxon>Epsilonproteobacteria</taxon>
        <taxon>Campylobacterales</taxon>
        <taxon>Campylobacteraceae</taxon>
        <taxon>Campylobacter</taxon>
    </lineage>
</organism>
<proteinExistence type="inferred from homology"/>
<dbReference type="EMBL" id="CP155620">
    <property type="protein sequence ID" value="XBJ29874.1"/>
    <property type="molecule type" value="Genomic_DNA"/>
</dbReference>
<reference evidence="3" key="1">
    <citation type="submission" date="2024-05" db="EMBL/GenBank/DDBJ databases">
        <title>Campylobacter coli isolated from environmental waters in Slovenia.</title>
        <authorList>
            <person name="Zautner A.E."/>
            <person name="Bunk B."/>
            <person name="Riedel T."/>
            <person name="Sproeer C."/>
        </authorList>
    </citation>
    <scope>NUCLEOTIDE SEQUENCE</scope>
    <source>
        <strain evidence="3">CCS1377</strain>
    </source>
</reference>
<evidence type="ECO:0000259" key="2">
    <source>
        <dbReference type="Pfam" id="PF02481"/>
    </source>
</evidence>
<comment type="similarity">
    <text evidence="1">Belongs to the DprA/Smf family.</text>
</comment>
<dbReference type="Gene3D" id="3.40.50.450">
    <property type="match status" value="1"/>
</dbReference>
<dbReference type="AlphaFoldDB" id="A0AAU7E8P8"/>
<gene>
    <name evidence="3" type="ORF">AAH949_03300</name>
</gene>
<dbReference type="PANTHER" id="PTHR43022">
    <property type="entry name" value="PROTEIN SMF"/>
    <property type="match status" value="1"/>
</dbReference>
<dbReference type="GO" id="GO:0009294">
    <property type="term" value="P:DNA-mediated transformation"/>
    <property type="evidence" value="ECO:0007669"/>
    <property type="project" value="InterPro"/>
</dbReference>
<name>A0AAU7E8P8_9BACT</name>
<dbReference type="RefSeq" id="WP_134238953.1">
    <property type="nucleotide sequence ID" value="NZ_CP155620.1"/>
</dbReference>
<dbReference type="Pfam" id="PF02481">
    <property type="entry name" value="DNA_processg_A"/>
    <property type="match status" value="1"/>
</dbReference>